<protein>
    <submittedName>
        <fullName evidence="8">Sigma-70 family RNA polymerase sigma factor</fullName>
    </submittedName>
</protein>
<evidence type="ECO:0000259" key="6">
    <source>
        <dbReference type="Pfam" id="PF04542"/>
    </source>
</evidence>
<reference evidence="9" key="1">
    <citation type="journal article" date="2019" name="Int. J. Syst. Evol. Microbiol.">
        <title>The Global Catalogue of Microorganisms (GCM) 10K type strain sequencing project: providing services to taxonomists for standard genome sequencing and annotation.</title>
        <authorList>
            <consortium name="The Broad Institute Genomics Platform"/>
            <consortium name="The Broad Institute Genome Sequencing Center for Infectious Disease"/>
            <person name="Wu L."/>
            <person name="Ma J."/>
        </authorList>
    </citation>
    <scope>NUCLEOTIDE SEQUENCE [LARGE SCALE GENOMIC DNA]</scope>
    <source>
        <strain evidence="9">CCUG 59778</strain>
    </source>
</reference>
<gene>
    <name evidence="8" type="ORF">ACFPM7_02715</name>
</gene>
<evidence type="ECO:0000256" key="1">
    <source>
        <dbReference type="ARBA" id="ARBA00010641"/>
    </source>
</evidence>
<evidence type="ECO:0000256" key="3">
    <source>
        <dbReference type="ARBA" id="ARBA00023082"/>
    </source>
</evidence>
<dbReference type="SUPFAM" id="SSF88659">
    <property type="entry name" value="Sigma3 and sigma4 domains of RNA polymerase sigma factors"/>
    <property type="match status" value="1"/>
</dbReference>
<evidence type="ECO:0000256" key="4">
    <source>
        <dbReference type="ARBA" id="ARBA00023125"/>
    </source>
</evidence>
<comment type="similarity">
    <text evidence="1">Belongs to the sigma-70 factor family. ECF subfamily.</text>
</comment>
<evidence type="ECO:0000256" key="2">
    <source>
        <dbReference type="ARBA" id="ARBA00023015"/>
    </source>
</evidence>
<evidence type="ECO:0000313" key="8">
    <source>
        <dbReference type="EMBL" id="MFC5285951.1"/>
    </source>
</evidence>
<feature type="domain" description="RNA polymerase sigma-70 region 2" evidence="6">
    <location>
        <begin position="44"/>
        <end position="111"/>
    </location>
</feature>
<keyword evidence="9" id="KW-1185">Reference proteome</keyword>
<feature type="domain" description="RNA polymerase sigma-70 region 4" evidence="7">
    <location>
        <begin position="146"/>
        <end position="195"/>
    </location>
</feature>
<dbReference type="Gene3D" id="1.10.1740.10">
    <property type="match status" value="1"/>
</dbReference>
<dbReference type="SUPFAM" id="SSF88946">
    <property type="entry name" value="Sigma2 domain of RNA polymerase sigma factors"/>
    <property type="match status" value="1"/>
</dbReference>
<dbReference type="CDD" id="cd06171">
    <property type="entry name" value="Sigma70_r4"/>
    <property type="match status" value="1"/>
</dbReference>
<sequence length="203" mass="22080">MAEALRPAVDAVFTRLKSSAFHELVDLARAGDRDATATMIAWMQPAIMRYCRARIGRGGSAFATADDVAQEIIAGVIKAIGTFADASTSFMPFVYGIASNKVADHYRRIARERHESVAELPDAADPALGPEQVAVRHELTHRMAELLDTIAPRQREILVLRMVVGLTAPDIGHLLGMSSTAVRVAQHRALAALRARLSAEDWL</sequence>
<dbReference type="InterPro" id="IPR007627">
    <property type="entry name" value="RNA_pol_sigma70_r2"/>
</dbReference>
<evidence type="ECO:0000259" key="7">
    <source>
        <dbReference type="Pfam" id="PF04545"/>
    </source>
</evidence>
<keyword evidence="3" id="KW-0731">Sigma factor</keyword>
<dbReference type="PANTHER" id="PTHR43133">
    <property type="entry name" value="RNA POLYMERASE ECF-TYPE SIGMA FACTO"/>
    <property type="match status" value="1"/>
</dbReference>
<dbReference type="Gene3D" id="1.10.10.10">
    <property type="entry name" value="Winged helix-like DNA-binding domain superfamily/Winged helix DNA-binding domain"/>
    <property type="match status" value="1"/>
</dbReference>
<dbReference type="Proteomes" id="UP001596157">
    <property type="component" value="Unassembled WGS sequence"/>
</dbReference>
<dbReference type="NCBIfam" id="TIGR02937">
    <property type="entry name" value="sigma70-ECF"/>
    <property type="match status" value="1"/>
</dbReference>
<dbReference type="RefSeq" id="WP_378243357.1">
    <property type="nucleotide sequence ID" value="NZ_JBHSKF010000001.1"/>
</dbReference>
<organism evidence="8 9">
    <name type="scientific">Actinokineospora guangxiensis</name>
    <dbReference type="NCBI Taxonomy" id="1490288"/>
    <lineage>
        <taxon>Bacteria</taxon>
        <taxon>Bacillati</taxon>
        <taxon>Actinomycetota</taxon>
        <taxon>Actinomycetes</taxon>
        <taxon>Pseudonocardiales</taxon>
        <taxon>Pseudonocardiaceae</taxon>
        <taxon>Actinokineospora</taxon>
    </lineage>
</organism>
<dbReference type="EMBL" id="JBHSKF010000001">
    <property type="protein sequence ID" value="MFC5285951.1"/>
    <property type="molecule type" value="Genomic_DNA"/>
</dbReference>
<comment type="caution">
    <text evidence="8">The sequence shown here is derived from an EMBL/GenBank/DDBJ whole genome shotgun (WGS) entry which is preliminary data.</text>
</comment>
<name>A0ABW0EJ62_9PSEU</name>
<dbReference type="InterPro" id="IPR013325">
    <property type="entry name" value="RNA_pol_sigma_r2"/>
</dbReference>
<dbReference type="Pfam" id="PF04545">
    <property type="entry name" value="Sigma70_r4"/>
    <property type="match status" value="1"/>
</dbReference>
<dbReference type="InterPro" id="IPR013324">
    <property type="entry name" value="RNA_pol_sigma_r3/r4-like"/>
</dbReference>
<keyword evidence="4" id="KW-0238">DNA-binding</keyword>
<proteinExistence type="inferred from homology"/>
<dbReference type="InterPro" id="IPR036388">
    <property type="entry name" value="WH-like_DNA-bd_sf"/>
</dbReference>
<dbReference type="InterPro" id="IPR039425">
    <property type="entry name" value="RNA_pol_sigma-70-like"/>
</dbReference>
<dbReference type="PANTHER" id="PTHR43133:SF58">
    <property type="entry name" value="ECF RNA POLYMERASE SIGMA FACTOR SIGD"/>
    <property type="match status" value="1"/>
</dbReference>
<accession>A0ABW0EJ62</accession>
<dbReference type="Pfam" id="PF04542">
    <property type="entry name" value="Sigma70_r2"/>
    <property type="match status" value="1"/>
</dbReference>
<evidence type="ECO:0000313" key="9">
    <source>
        <dbReference type="Proteomes" id="UP001596157"/>
    </source>
</evidence>
<dbReference type="InterPro" id="IPR014284">
    <property type="entry name" value="RNA_pol_sigma-70_dom"/>
</dbReference>
<dbReference type="InterPro" id="IPR007630">
    <property type="entry name" value="RNA_pol_sigma70_r4"/>
</dbReference>
<keyword evidence="2" id="KW-0805">Transcription regulation</keyword>
<keyword evidence="5" id="KW-0804">Transcription</keyword>
<evidence type="ECO:0000256" key="5">
    <source>
        <dbReference type="ARBA" id="ARBA00023163"/>
    </source>
</evidence>